<evidence type="ECO:0000256" key="5">
    <source>
        <dbReference type="SAM" id="Phobius"/>
    </source>
</evidence>
<evidence type="ECO:0000256" key="2">
    <source>
        <dbReference type="ARBA" id="ARBA00022692"/>
    </source>
</evidence>
<evidence type="ECO:0000256" key="1">
    <source>
        <dbReference type="ARBA" id="ARBA00004141"/>
    </source>
</evidence>
<feature type="transmembrane region" description="Helical" evidence="5">
    <location>
        <begin position="147"/>
        <end position="166"/>
    </location>
</feature>
<dbReference type="GO" id="GO:0009403">
    <property type="term" value="P:toxin biosynthetic process"/>
    <property type="evidence" value="ECO:0007669"/>
    <property type="project" value="InterPro"/>
</dbReference>
<feature type="transmembrane region" description="Helical" evidence="5">
    <location>
        <begin position="29"/>
        <end position="46"/>
    </location>
</feature>
<dbReference type="Pfam" id="PF02674">
    <property type="entry name" value="Colicin_V"/>
    <property type="match status" value="1"/>
</dbReference>
<feature type="non-terminal residue" evidence="6">
    <location>
        <position position="1"/>
    </location>
</feature>
<comment type="subcellular location">
    <subcellularLocation>
        <location evidence="1">Membrane</location>
        <topology evidence="1">Multi-pass membrane protein</topology>
    </subcellularLocation>
</comment>
<feature type="transmembrane region" description="Helical" evidence="5">
    <location>
        <begin position="6"/>
        <end position="22"/>
    </location>
</feature>
<reference evidence="6" key="1">
    <citation type="journal article" date="2020" name="mSystems">
        <title>Genome- and Community-Level Interaction Insights into Carbon Utilization and Element Cycling Functions of Hydrothermarchaeota in Hydrothermal Sediment.</title>
        <authorList>
            <person name="Zhou Z."/>
            <person name="Liu Y."/>
            <person name="Xu W."/>
            <person name="Pan J."/>
            <person name="Luo Z.H."/>
            <person name="Li M."/>
        </authorList>
    </citation>
    <scope>NUCLEOTIDE SEQUENCE [LARGE SCALE GENOMIC DNA]</scope>
    <source>
        <strain evidence="6">HyVt-76</strain>
    </source>
</reference>
<feature type="transmembrane region" description="Helical" evidence="5">
    <location>
        <begin position="66"/>
        <end position="85"/>
    </location>
</feature>
<keyword evidence="4 5" id="KW-0472">Membrane</keyword>
<gene>
    <name evidence="6" type="ORF">ENL21_02145</name>
</gene>
<evidence type="ECO:0000313" key="6">
    <source>
        <dbReference type="EMBL" id="HHE54554.1"/>
    </source>
</evidence>
<dbReference type="Proteomes" id="UP000886111">
    <property type="component" value="Unassembled WGS sequence"/>
</dbReference>
<comment type="caution">
    <text evidence="6">The sequence shown here is derived from an EMBL/GenBank/DDBJ whole genome shotgun (WGS) entry which is preliminary data.</text>
</comment>
<dbReference type="GO" id="GO:0016020">
    <property type="term" value="C:membrane"/>
    <property type="evidence" value="ECO:0007669"/>
    <property type="project" value="UniProtKB-SubCell"/>
</dbReference>
<dbReference type="PANTHER" id="PTHR37306:SF1">
    <property type="entry name" value="COLICIN V PRODUCTION PROTEIN"/>
    <property type="match status" value="1"/>
</dbReference>
<accession>A0A7V5H2C6</accession>
<evidence type="ECO:0000256" key="4">
    <source>
        <dbReference type="ARBA" id="ARBA00023136"/>
    </source>
</evidence>
<dbReference type="AlphaFoldDB" id="A0A7V5H2C6"/>
<dbReference type="PANTHER" id="PTHR37306">
    <property type="entry name" value="COLICIN V PRODUCTION PROTEIN"/>
    <property type="match status" value="1"/>
</dbReference>
<keyword evidence="2 5" id="KW-0812">Transmembrane</keyword>
<dbReference type="EMBL" id="DRTD01000155">
    <property type="protein sequence ID" value="HHE54554.1"/>
    <property type="molecule type" value="Genomic_DNA"/>
</dbReference>
<dbReference type="InterPro" id="IPR003825">
    <property type="entry name" value="Colicin-V_CvpA"/>
</dbReference>
<keyword evidence="3 5" id="KW-1133">Transmembrane helix</keyword>
<organism evidence="6">
    <name type="scientific">Caldithrix abyssi</name>
    <dbReference type="NCBI Taxonomy" id="187145"/>
    <lineage>
        <taxon>Bacteria</taxon>
        <taxon>Pseudomonadati</taxon>
        <taxon>Calditrichota</taxon>
        <taxon>Calditrichia</taxon>
        <taxon>Calditrichales</taxon>
        <taxon>Calditrichaceae</taxon>
        <taxon>Caldithrix</taxon>
    </lineage>
</organism>
<evidence type="ECO:0000256" key="3">
    <source>
        <dbReference type="ARBA" id="ARBA00022989"/>
    </source>
</evidence>
<proteinExistence type="predicted"/>
<protein>
    <submittedName>
        <fullName evidence="6">CvpA family protein</fullName>
    </submittedName>
</protein>
<name>A0A7V5H2C6_CALAY</name>
<sequence>RMNSLDIFLLIFIAYFTIRGVFRGLIKELIIVLALILGYYLAMSFYEPLGKWLILNFKSLPQTGSQILAFVLIFVFVNIVLRIIGSFLEKLIKLVFLSSLNRLGGALFGLLKSLFFLSIIVFILRLIPYSPKFLQKIGAGQSLIWPFIIYFSTYVFQILSAVVPGMNAPDQLHKLINISLPDASVFQILKKY</sequence>
<feature type="transmembrane region" description="Helical" evidence="5">
    <location>
        <begin position="106"/>
        <end position="127"/>
    </location>
</feature>